<dbReference type="GO" id="GO:0004222">
    <property type="term" value="F:metalloendopeptidase activity"/>
    <property type="evidence" value="ECO:0007669"/>
    <property type="project" value="InterPro"/>
</dbReference>
<reference evidence="14 15" key="1">
    <citation type="journal article" date="2016" name="BMC Genomics">
        <title>Combined genomic and structural analyses of a cultured magnetotactic bacterium reveals its niche adaptation to a dynamic environment.</title>
        <authorList>
            <person name="Araujo A.C."/>
            <person name="Morillo V."/>
            <person name="Cypriano J."/>
            <person name="Teixeira L.C."/>
            <person name="Leao P."/>
            <person name="Lyra S."/>
            <person name="Almeida L.G."/>
            <person name="Bazylinski D.A."/>
            <person name="Vasconcellos A.T."/>
            <person name="Abreu F."/>
            <person name="Lins U."/>
        </authorList>
    </citation>
    <scope>NUCLEOTIDE SEQUENCE [LARGE SCALE GENOMIC DNA]</scope>
    <source>
        <strain evidence="14 15">IT-1</strain>
    </source>
</reference>
<dbReference type="PANTHER" id="PTHR43221">
    <property type="entry name" value="PROTEASE HTPX"/>
    <property type="match status" value="1"/>
</dbReference>
<dbReference type="EMBL" id="LVJN01000015">
    <property type="protein sequence ID" value="OSM07240.1"/>
    <property type="molecule type" value="Genomic_DNA"/>
</dbReference>
<dbReference type="GO" id="GO:0005886">
    <property type="term" value="C:plasma membrane"/>
    <property type="evidence" value="ECO:0007669"/>
    <property type="project" value="UniProtKB-SubCell"/>
</dbReference>
<dbReference type="GO" id="GO:0006508">
    <property type="term" value="P:proteolysis"/>
    <property type="evidence" value="ECO:0007669"/>
    <property type="project" value="UniProtKB-KW"/>
</dbReference>
<protein>
    <submittedName>
        <fullName evidence="14">Putative Zn-dependent protease with chaperone function</fullName>
    </submittedName>
</protein>
<gene>
    <name evidence="14" type="ORF">MAIT1_03827</name>
</gene>
<evidence type="ECO:0000313" key="14">
    <source>
        <dbReference type="EMBL" id="OSM07240.1"/>
    </source>
</evidence>
<evidence type="ECO:0000256" key="5">
    <source>
        <dbReference type="ARBA" id="ARBA00022723"/>
    </source>
</evidence>
<feature type="domain" description="Peptidase M48" evidence="13">
    <location>
        <begin position="102"/>
        <end position="306"/>
    </location>
</feature>
<evidence type="ECO:0000256" key="6">
    <source>
        <dbReference type="ARBA" id="ARBA00022801"/>
    </source>
</evidence>
<dbReference type="CDD" id="cd07339">
    <property type="entry name" value="M48B_HtpX_like"/>
    <property type="match status" value="1"/>
</dbReference>
<evidence type="ECO:0000256" key="9">
    <source>
        <dbReference type="ARBA" id="ARBA00023049"/>
    </source>
</evidence>
<name>A0A1Y2K916_9PROT</name>
<dbReference type="Gene3D" id="3.30.2010.10">
    <property type="entry name" value="Metalloproteases ('zincins'), catalytic domain"/>
    <property type="match status" value="1"/>
</dbReference>
<keyword evidence="2" id="KW-1003">Cell membrane</keyword>
<evidence type="ECO:0000256" key="3">
    <source>
        <dbReference type="ARBA" id="ARBA00022670"/>
    </source>
</evidence>
<keyword evidence="15" id="KW-1185">Reference proteome</keyword>
<dbReference type="PANTHER" id="PTHR43221:SF1">
    <property type="entry name" value="PROTEASE HTPX"/>
    <property type="match status" value="1"/>
</dbReference>
<keyword evidence="4 12" id="KW-0812">Transmembrane</keyword>
<organism evidence="14 15">
    <name type="scientific">Magnetofaba australis IT-1</name>
    <dbReference type="NCBI Taxonomy" id="1434232"/>
    <lineage>
        <taxon>Bacteria</taxon>
        <taxon>Pseudomonadati</taxon>
        <taxon>Pseudomonadota</taxon>
        <taxon>Magnetococcia</taxon>
        <taxon>Magnetococcales</taxon>
        <taxon>Magnetococcaceae</taxon>
        <taxon>Magnetofaba</taxon>
    </lineage>
</organism>
<evidence type="ECO:0000313" key="15">
    <source>
        <dbReference type="Proteomes" id="UP000194003"/>
    </source>
</evidence>
<evidence type="ECO:0000256" key="10">
    <source>
        <dbReference type="ARBA" id="ARBA00023136"/>
    </source>
</evidence>
<dbReference type="GO" id="GO:0046872">
    <property type="term" value="F:metal ion binding"/>
    <property type="evidence" value="ECO:0007669"/>
    <property type="project" value="UniProtKB-KW"/>
</dbReference>
<feature type="transmembrane region" description="Helical" evidence="12">
    <location>
        <begin position="46"/>
        <end position="63"/>
    </location>
</feature>
<feature type="transmembrane region" description="Helical" evidence="12">
    <location>
        <begin position="69"/>
        <end position="91"/>
    </location>
</feature>
<comment type="subcellular location">
    <subcellularLocation>
        <location evidence="1">Cell membrane</location>
        <topology evidence="1">Multi-pass membrane protein</topology>
    </subcellularLocation>
</comment>
<comment type="caution">
    <text evidence="14">The sequence shown here is derived from an EMBL/GenBank/DDBJ whole genome shotgun (WGS) entry which is preliminary data.</text>
</comment>
<evidence type="ECO:0000256" key="4">
    <source>
        <dbReference type="ARBA" id="ARBA00022692"/>
    </source>
</evidence>
<keyword evidence="10 12" id="KW-0472">Membrane</keyword>
<evidence type="ECO:0000256" key="8">
    <source>
        <dbReference type="ARBA" id="ARBA00022989"/>
    </source>
</evidence>
<dbReference type="InterPro" id="IPR001915">
    <property type="entry name" value="Peptidase_M48"/>
</dbReference>
<evidence type="ECO:0000256" key="7">
    <source>
        <dbReference type="ARBA" id="ARBA00022833"/>
    </source>
</evidence>
<keyword evidence="8 12" id="KW-1133">Transmembrane helix</keyword>
<keyword evidence="3 11" id="KW-0645">Protease</keyword>
<evidence type="ECO:0000259" key="13">
    <source>
        <dbReference type="Pfam" id="PF01435"/>
    </source>
</evidence>
<dbReference type="AlphaFoldDB" id="A0A1Y2K916"/>
<dbReference type="InterPro" id="IPR050083">
    <property type="entry name" value="HtpX_protease"/>
</dbReference>
<evidence type="ECO:0000256" key="1">
    <source>
        <dbReference type="ARBA" id="ARBA00004651"/>
    </source>
</evidence>
<keyword evidence="7 11" id="KW-0862">Zinc</keyword>
<comment type="cofactor">
    <cofactor evidence="11">
        <name>Zn(2+)</name>
        <dbReference type="ChEBI" id="CHEBI:29105"/>
    </cofactor>
    <text evidence="11">Binds 1 zinc ion per subunit.</text>
</comment>
<keyword evidence="6 11" id="KW-0378">Hydrolase</keyword>
<evidence type="ECO:0000256" key="2">
    <source>
        <dbReference type="ARBA" id="ARBA00022475"/>
    </source>
</evidence>
<keyword evidence="5" id="KW-0479">Metal-binding</keyword>
<proteinExistence type="inferred from homology"/>
<comment type="similarity">
    <text evidence="11">Belongs to the peptidase M48 family.</text>
</comment>
<evidence type="ECO:0000256" key="12">
    <source>
        <dbReference type="SAM" id="Phobius"/>
    </source>
</evidence>
<dbReference type="STRING" id="1434232.MAIT1_03827"/>
<dbReference type="Proteomes" id="UP000194003">
    <property type="component" value="Unassembled WGS sequence"/>
</dbReference>
<accession>A0A1Y2K916</accession>
<evidence type="ECO:0000256" key="11">
    <source>
        <dbReference type="RuleBase" id="RU003983"/>
    </source>
</evidence>
<feature type="transmembrane region" description="Helical" evidence="12">
    <location>
        <begin position="221"/>
        <end position="240"/>
    </location>
</feature>
<sequence length="345" mass="37782">MRGDTYRKVGENAETPSVEAKMTVWRRALDARKIEAESWRNRMRSAGLILALAAPVWGLGWLLGGESGAWLALLTTVWGAALLPAIPGPVVMSVQRGRRLSPAQAPGLHATVRHLSQRAGLDSVPQIYWLPQTAPNAMLAGPPHAQALGVTEGLLRLLSERELSAVLAHEIGHAQRHDAQWMGLAHLFEGATTVLALLGWGVLALSLPLIAMGVVEPRWGVLALLAVAPWGARLLVMALSRSREFEADLRAAALTGDARGLASALVKLEAWRARVARWSPVALTDPGAPWLRSHPDAQERVSRLLALERASEFSLTRPLEMHCGEALRRHGRWWSQPQRLRPWWA</sequence>
<dbReference type="Pfam" id="PF01435">
    <property type="entry name" value="Peptidase_M48"/>
    <property type="match status" value="1"/>
</dbReference>
<keyword evidence="9 11" id="KW-0482">Metalloprotease</keyword>